<dbReference type="Proteomes" id="UP001595912">
    <property type="component" value="Unassembled WGS sequence"/>
</dbReference>
<protein>
    <submittedName>
        <fullName evidence="2">Uncharacterized protein</fullName>
    </submittedName>
</protein>
<evidence type="ECO:0000313" key="3">
    <source>
        <dbReference type="Proteomes" id="UP001595912"/>
    </source>
</evidence>
<evidence type="ECO:0000256" key="1">
    <source>
        <dbReference type="SAM" id="MobiDB-lite"/>
    </source>
</evidence>
<name>A0ABV9W913_9ACTN</name>
<reference evidence="3" key="1">
    <citation type="journal article" date="2019" name="Int. J. Syst. Evol. Microbiol.">
        <title>The Global Catalogue of Microorganisms (GCM) 10K type strain sequencing project: providing services to taxonomists for standard genome sequencing and annotation.</title>
        <authorList>
            <consortium name="The Broad Institute Genomics Platform"/>
            <consortium name="The Broad Institute Genome Sequencing Center for Infectious Disease"/>
            <person name="Wu L."/>
            <person name="Ma J."/>
        </authorList>
    </citation>
    <scope>NUCLEOTIDE SEQUENCE [LARGE SCALE GENOMIC DNA]</scope>
    <source>
        <strain evidence="3">CGMCC 4.7152</strain>
    </source>
</reference>
<dbReference type="RefSeq" id="WP_380125298.1">
    <property type="nucleotide sequence ID" value="NZ_JBHSIU010000066.1"/>
</dbReference>
<keyword evidence="3" id="KW-1185">Reference proteome</keyword>
<proteinExistence type="predicted"/>
<evidence type="ECO:0000313" key="2">
    <source>
        <dbReference type="EMBL" id="MFC5004948.1"/>
    </source>
</evidence>
<organism evidence="2 3">
    <name type="scientific">Dactylosporangium cerinum</name>
    <dbReference type="NCBI Taxonomy" id="1434730"/>
    <lineage>
        <taxon>Bacteria</taxon>
        <taxon>Bacillati</taxon>
        <taxon>Actinomycetota</taxon>
        <taxon>Actinomycetes</taxon>
        <taxon>Micromonosporales</taxon>
        <taxon>Micromonosporaceae</taxon>
        <taxon>Dactylosporangium</taxon>
    </lineage>
</organism>
<feature type="region of interest" description="Disordered" evidence="1">
    <location>
        <begin position="17"/>
        <end position="50"/>
    </location>
</feature>
<sequence>MPPVLVRPNVRVTAAHRFPSASVPQPSSMHRPQHASARVHEASAPRPARSRLRMLPSTAAEVRQWQLAHGTHGRPLR</sequence>
<accession>A0ABV9W913</accession>
<dbReference type="EMBL" id="JBHSIU010000066">
    <property type="protein sequence ID" value="MFC5004948.1"/>
    <property type="molecule type" value="Genomic_DNA"/>
</dbReference>
<gene>
    <name evidence="2" type="ORF">ACFPIJ_44860</name>
</gene>
<comment type="caution">
    <text evidence="2">The sequence shown here is derived from an EMBL/GenBank/DDBJ whole genome shotgun (WGS) entry which is preliminary data.</text>
</comment>